<keyword evidence="4 6" id="KW-0067">ATP-binding</keyword>
<comment type="similarity">
    <text evidence="1">Belongs to the ABC transporter superfamily.</text>
</comment>
<accession>A0AAE3FTV0</accession>
<evidence type="ECO:0000256" key="2">
    <source>
        <dbReference type="ARBA" id="ARBA00022448"/>
    </source>
</evidence>
<name>A0AAE3FTV0_9EURY</name>
<dbReference type="GO" id="GO:0016887">
    <property type="term" value="F:ATP hydrolysis activity"/>
    <property type="evidence" value="ECO:0007669"/>
    <property type="project" value="InterPro"/>
</dbReference>
<keyword evidence="3" id="KW-0547">Nucleotide-binding</keyword>
<dbReference type="InterPro" id="IPR017871">
    <property type="entry name" value="ABC_transporter-like_CS"/>
</dbReference>
<dbReference type="CDD" id="cd03230">
    <property type="entry name" value="ABC_DR_subfamily_A"/>
    <property type="match status" value="1"/>
</dbReference>
<organism evidence="6 7">
    <name type="scientific">Natranaeroarchaeum aerophilus</name>
    <dbReference type="NCBI Taxonomy" id="2917711"/>
    <lineage>
        <taxon>Archaea</taxon>
        <taxon>Methanobacteriati</taxon>
        <taxon>Methanobacteriota</taxon>
        <taxon>Stenosarchaea group</taxon>
        <taxon>Halobacteria</taxon>
        <taxon>Halobacteriales</taxon>
        <taxon>Natronoarchaeaceae</taxon>
        <taxon>Natranaeroarchaeum</taxon>
    </lineage>
</organism>
<dbReference type="PROSITE" id="PS00211">
    <property type="entry name" value="ABC_TRANSPORTER_1"/>
    <property type="match status" value="1"/>
</dbReference>
<evidence type="ECO:0000256" key="4">
    <source>
        <dbReference type="ARBA" id="ARBA00022840"/>
    </source>
</evidence>
<dbReference type="InterPro" id="IPR027417">
    <property type="entry name" value="P-loop_NTPase"/>
</dbReference>
<dbReference type="GO" id="GO:0005524">
    <property type="term" value="F:ATP binding"/>
    <property type="evidence" value="ECO:0007669"/>
    <property type="project" value="UniProtKB-KW"/>
</dbReference>
<dbReference type="InterPro" id="IPR003439">
    <property type="entry name" value="ABC_transporter-like_ATP-bd"/>
</dbReference>
<dbReference type="InterPro" id="IPR003593">
    <property type="entry name" value="AAA+_ATPase"/>
</dbReference>
<sequence length="317" mass="33858">MPAIETNSLSKRFGDVVAVDDLSLQIDDGEVFGFLGPNGAGKSTTINMLLDFARPTGGSATVLGYDTQDESQKIRKRVGVLPEGFDLYERLSGRKHIEFAQRAKGANGDPEEYLERVGLGGDPADRNAGDYSKGMKQRLAFGMALVGEPDLLIMDEPSSGLDPTGIREMQEIVRAEAERGTTVFFSSHILDHVEEICDRIGVMNEGELVAVGTLDELHAQIGGDAHLELSVDDVPEQTVDTLPDIAGVSGAAARNGMLDVTCTESAAKARAINHVEDAGTTVLDIQVEDQDIDDLFAELTGNGSTPEEEDAPEEVVA</sequence>
<evidence type="ECO:0000256" key="1">
    <source>
        <dbReference type="ARBA" id="ARBA00005417"/>
    </source>
</evidence>
<dbReference type="EMBL" id="JAKRVY010000017">
    <property type="protein sequence ID" value="MCL9815243.1"/>
    <property type="molecule type" value="Genomic_DNA"/>
</dbReference>
<gene>
    <name evidence="6" type="ORF">AArcSt11_16455</name>
</gene>
<dbReference type="PANTHER" id="PTHR43335">
    <property type="entry name" value="ABC TRANSPORTER, ATP-BINDING PROTEIN"/>
    <property type="match status" value="1"/>
</dbReference>
<keyword evidence="7" id="KW-1185">Reference proteome</keyword>
<dbReference type="PANTHER" id="PTHR43335:SF4">
    <property type="entry name" value="ABC TRANSPORTER, ATP-BINDING PROTEIN"/>
    <property type="match status" value="1"/>
</dbReference>
<dbReference type="Gene3D" id="3.40.50.300">
    <property type="entry name" value="P-loop containing nucleotide triphosphate hydrolases"/>
    <property type="match status" value="1"/>
</dbReference>
<dbReference type="Pfam" id="PF00005">
    <property type="entry name" value="ABC_tran"/>
    <property type="match status" value="1"/>
</dbReference>
<protein>
    <submittedName>
        <fullName evidence="6">ABC transporter ATP-binding protein</fullName>
    </submittedName>
</protein>
<dbReference type="RefSeq" id="WP_250598722.1">
    <property type="nucleotide sequence ID" value="NZ_JAKRVY010000017.1"/>
</dbReference>
<evidence type="ECO:0000313" key="7">
    <source>
        <dbReference type="Proteomes" id="UP001202674"/>
    </source>
</evidence>
<reference evidence="6 7" key="1">
    <citation type="journal article" date="2022" name="Syst. Appl. Microbiol.">
        <title>Natronocalculus amylovorans gen. nov., sp. nov., and Natranaeroarchaeum aerophilus sp. nov., dominant culturable amylolytic natronoarchaea from hypersaline soda lakes in southwestern Siberia.</title>
        <authorList>
            <person name="Sorokin D.Y."/>
            <person name="Elcheninov A.G."/>
            <person name="Khizhniak T.V."/>
            <person name="Koenen M."/>
            <person name="Bale N.J."/>
            <person name="Damste J.S.S."/>
            <person name="Kublanov I.V."/>
        </authorList>
    </citation>
    <scope>NUCLEOTIDE SEQUENCE [LARGE SCALE GENOMIC DNA]</scope>
    <source>
        <strain evidence="6 7">AArc-St1-1</strain>
    </source>
</reference>
<dbReference type="SUPFAM" id="SSF52540">
    <property type="entry name" value="P-loop containing nucleoside triphosphate hydrolases"/>
    <property type="match status" value="1"/>
</dbReference>
<comment type="caution">
    <text evidence="6">The sequence shown here is derived from an EMBL/GenBank/DDBJ whole genome shotgun (WGS) entry which is preliminary data.</text>
</comment>
<dbReference type="SMART" id="SM00382">
    <property type="entry name" value="AAA"/>
    <property type="match status" value="1"/>
</dbReference>
<dbReference type="Proteomes" id="UP001202674">
    <property type="component" value="Unassembled WGS sequence"/>
</dbReference>
<keyword evidence="2" id="KW-0813">Transport</keyword>
<evidence type="ECO:0000313" key="6">
    <source>
        <dbReference type="EMBL" id="MCL9815243.1"/>
    </source>
</evidence>
<feature type="domain" description="ABC transporter" evidence="5">
    <location>
        <begin position="4"/>
        <end position="230"/>
    </location>
</feature>
<dbReference type="AlphaFoldDB" id="A0AAE3FTV0"/>
<evidence type="ECO:0000256" key="3">
    <source>
        <dbReference type="ARBA" id="ARBA00022741"/>
    </source>
</evidence>
<proteinExistence type="inferred from homology"/>
<evidence type="ECO:0000259" key="5">
    <source>
        <dbReference type="PROSITE" id="PS50893"/>
    </source>
</evidence>
<dbReference type="PROSITE" id="PS50893">
    <property type="entry name" value="ABC_TRANSPORTER_2"/>
    <property type="match status" value="1"/>
</dbReference>